<dbReference type="CDD" id="cd17574">
    <property type="entry name" value="REC_OmpR"/>
    <property type="match status" value="1"/>
</dbReference>
<gene>
    <name evidence="4" type="ORF">RP29_00360</name>
</gene>
<dbReference type="SUPFAM" id="SSF52172">
    <property type="entry name" value="CheY-like"/>
    <property type="match status" value="1"/>
</dbReference>
<protein>
    <submittedName>
        <fullName evidence="4">Chemotaxis protein CheY</fullName>
    </submittedName>
</protein>
<dbReference type="Gene3D" id="3.40.50.2300">
    <property type="match status" value="1"/>
</dbReference>
<sequence>MSARILIVEDHADLRHLIRMMLEFDGYEIYEASDASEGLEMVHRVRPHLLVLDIMLPGGMNGLDLCRLLKTNPALGLPAVVLVIARGQPRDIEAGLAAGADAYLVKPFNSMKLLEIVKRLCEKSAH</sequence>
<evidence type="ECO:0000259" key="3">
    <source>
        <dbReference type="PROSITE" id="PS50110"/>
    </source>
</evidence>
<evidence type="ECO:0000313" key="4">
    <source>
        <dbReference type="EMBL" id="KJA12356.1"/>
    </source>
</evidence>
<dbReference type="Proteomes" id="UP000032566">
    <property type="component" value="Unassembled WGS sequence"/>
</dbReference>
<keyword evidence="1 2" id="KW-0597">Phosphoprotein</keyword>
<comment type="caution">
    <text evidence="4">The sequence shown here is derived from an EMBL/GenBank/DDBJ whole genome shotgun (WGS) entry which is preliminary data.</text>
</comment>
<feature type="modified residue" description="4-aspartylphosphate" evidence="2">
    <location>
        <position position="53"/>
    </location>
</feature>
<dbReference type="Pfam" id="PF00072">
    <property type="entry name" value="Response_reg"/>
    <property type="match status" value="1"/>
</dbReference>
<dbReference type="STRING" id="80878.RP29_00360"/>
<evidence type="ECO:0000256" key="2">
    <source>
        <dbReference type="PROSITE-ProRule" id="PRU00169"/>
    </source>
</evidence>
<dbReference type="AlphaFoldDB" id="A0A0D7KD94"/>
<evidence type="ECO:0000256" key="1">
    <source>
        <dbReference type="ARBA" id="ARBA00022553"/>
    </source>
</evidence>
<evidence type="ECO:0000313" key="5">
    <source>
        <dbReference type="Proteomes" id="UP000032566"/>
    </source>
</evidence>
<dbReference type="PANTHER" id="PTHR44591">
    <property type="entry name" value="STRESS RESPONSE REGULATOR PROTEIN 1"/>
    <property type="match status" value="1"/>
</dbReference>
<feature type="domain" description="Response regulatory" evidence="3">
    <location>
        <begin position="4"/>
        <end position="121"/>
    </location>
</feature>
<proteinExistence type="predicted"/>
<keyword evidence="5" id="KW-1185">Reference proteome</keyword>
<dbReference type="OrthoDB" id="9800897at2"/>
<dbReference type="GO" id="GO:0000160">
    <property type="term" value="P:phosphorelay signal transduction system"/>
    <property type="evidence" value="ECO:0007669"/>
    <property type="project" value="InterPro"/>
</dbReference>
<dbReference type="SMART" id="SM00448">
    <property type="entry name" value="REC"/>
    <property type="match status" value="1"/>
</dbReference>
<name>A0A0D7KD94_9BURK</name>
<reference evidence="4 5" key="1">
    <citation type="submission" date="2014-12" db="EMBL/GenBank/DDBJ databases">
        <title>Isolation of bacteria from lake water.</title>
        <authorList>
            <person name="Sheng K.-Y."/>
            <person name="Chin P.-S."/>
            <person name="Chan K.-G."/>
            <person name="Tan G.S."/>
        </authorList>
    </citation>
    <scope>NUCLEOTIDE SEQUENCE [LARGE SCALE GENOMIC DNA]</scope>
    <source>
        <strain evidence="4 5">KY4</strain>
    </source>
</reference>
<dbReference type="EMBL" id="JXYQ01000002">
    <property type="protein sequence ID" value="KJA12356.1"/>
    <property type="molecule type" value="Genomic_DNA"/>
</dbReference>
<dbReference type="InterPro" id="IPR050595">
    <property type="entry name" value="Bact_response_regulator"/>
</dbReference>
<dbReference type="InterPro" id="IPR011006">
    <property type="entry name" value="CheY-like_superfamily"/>
</dbReference>
<dbReference type="PANTHER" id="PTHR44591:SF3">
    <property type="entry name" value="RESPONSE REGULATORY DOMAIN-CONTAINING PROTEIN"/>
    <property type="match status" value="1"/>
</dbReference>
<accession>A0A0D7KD94</accession>
<organism evidence="4 5">
    <name type="scientific">Acidovorax temperans</name>
    <dbReference type="NCBI Taxonomy" id="80878"/>
    <lineage>
        <taxon>Bacteria</taxon>
        <taxon>Pseudomonadati</taxon>
        <taxon>Pseudomonadota</taxon>
        <taxon>Betaproteobacteria</taxon>
        <taxon>Burkholderiales</taxon>
        <taxon>Comamonadaceae</taxon>
        <taxon>Acidovorax</taxon>
    </lineage>
</organism>
<dbReference type="PATRIC" id="fig|80878.5.peg.851"/>
<dbReference type="PROSITE" id="PS50110">
    <property type="entry name" value="RESPONSE_REGULATORY"/>
    <property type="match status" value="1"/>
</dbReference>
<dbReference type="InterPro" id="IPR001789">
    <property type="entry name" value="Sig_transdc_resp-reg_receiver"/>
</dbReference>